<dbReference type="Proteomes" id="UP000239549">
    <property type="component" value="Unassembled WGS sequence"/>
</dbReference>
<keyword evidence="5 9" id="KW-1133">Transmembrane helix</keyword>
<dbReference type="PANTHER" id="PTHR30329:SF21">
    <property type="entry name" value="LIPOPROTEIN YIAD-RELATED"/>
    <property type="match status" value="1"/>
</dbReference>
<evidence type="ECO:0000256" key="9">
    <source>
        <dbReference type="SAM" id="Phobius"/>
    </source>
</evidence>
<dbReference type="PROSITE" id="PS51123">
    <property type="entry name" value="OMPA_2"/>
    <property type="match status" value="1"/>
</dbReference>
<dbReference type="Pfam" id="PF00691">
    <property type="entry name" value="OmpA"/>
    <property type="match status" value="1"/>
</dbReference>
<organism evidence="11 12">
    <name type="scientific">Desulfocucumis palustris</name>
    <dbReference type="NCBI Taxonomy" id="1898651"/>
    <lineage>
        <taxon>Bacteria</taxon>
        <taxon>Bacillati</taxon>
        <taxon>Bacillota</taxon>
        <taxon>Clostridia</taxon>
        <taxon>Eubacteriales</taxon>
        <taxon>Desulfocucumaceae</taxon>
        <taxon>Desulfocucumis</taxon>
    </lineage>
</organism>
<comment type="caution">
    <text evidence="11">The sequence shown here is derived from an EMBL/GenBank/DDBJ whole genome shotgun (WGS) entry which is preliminary data.</text>
</comment>
<dbReference type="EMBL" id="BFAV01000019">
    <property type="protein sequence ID" value="GBF32273.1"/>
    <property type="molecule type" value="Genomic_DNA"/>
</dbReference>
<sequence length="303" mass="34454">MARYWQKKEFFRHIEGSFPLKSNIAYKGIILQYLAKQGGGARRLKRSSKKQKKDNSERWLLTYSDMITLLLIFFIVLYTMSKIDVEKWRVLSNSLTQALGAGGMVLDAPGPSMVEGLSQPETIHTSAETAQLEKLKQQLQEYITKAQLDKKVSVSTEERGIVLSFQEEVLFNLGSAELTPSARGIIHKIGPILETVPNYMRIEGHTDDLPINTRQYPSNWELSAARAINVLRELEKGFDILPQRLSAAAYGEFRPRAPNISSDNRQLNRRVNIVIMRNKFIMTEPESARIVPAEEFNNSQAVR</sequence>
<keyword evidence="4 9" id="KW-0812">Transmembrane</keyword>
<feature type="transmembrane region" description="Helical" evidence="9">
    <location>
        <begin position="59"/>
        <end position="80"/>
    </location>
</feature>
<name>A0A2L2X9J2_9FIRM</name>
<keyword evidence="8" id="KW-0175">Coiled coil</keyword>
<evidence type="ECO:0000313" key="12">
    <source>
        <dbReference type="Proteomes" id="UP000239549"/>
    </source>
</evidence>
<keyword evidence="6 7" id="KW-0472">Membrane</keyword>
<accession>A0A2L2X9J2</accession>
<evidence type="ECO:0000256" key="6">
    <source>
        <dbReference type="ARBA" id="ARBA00023136"/>
    </source>
</evidence>
<evidence type="ECO:0000256" key="2">
    <source>
        <dbReference type="ARBA" id="ARBA00008914"/>
    </source>
</evidence>
<protein>
    <submittedName>
        <fullName evidence="11">Flagellar motor rotation protein MotB</fullName>
    </submittedName>
</protein>
<reference evidence="12" key="1">
    <citation type="submission" date="2018-02" db="EMBL/GenBank/DDBJ databases">
        <title>Genome sequence of Desulfocucumis palustris strain NAW-5.</title>
        <authorList>
            <person name="Watanabe M."/>
            <person name="Kojima H."/>
            <person name="Fukui M."/>
        </authorList>
    </citation>
    <scope>NUCLEOTIDE SEQUENCE [LARGE SCALE GENOMIC DNA]</scope>
    <source>
        <strain evidence="12">NAW-5</strain>
    </source>
</reference>
<dbReference type="SUPFAM" id="SSF103088">
    <property type="entry name" value="OmpA-like"/>
    <property type="match status" value="1"/>
</dbReference>
<gene>
    <name evidence="11" type="ORF">DCCM_0467</name>
</gene>
<keyword evidence="12" id="KW-1185">Reference proteome</keyword>
<evidence type="ECO:0000256" key="5">
    <source>
        <dbReference type="ARBA" id="ARBA00022989"/>
    </source>
</evidence>
<dbReference type="InterPro" id="IPR036737">
    <property type="entry name" value="OmpA-like_sf"/>
</dbReference>
<dbReference type="CDD" id="cd07185">
    <property type="entry name" value="OmpA_C-like"/>
    <property type="match status" value="1"/>
</dbReference>
<keyword evidence="11" id="KW-0966">Cell projection</keyword>
<evidence type="ECO:0000256" key="4">
    <source>
        <dbReference type="ARBA" id="ARBA00022692"/>
    </source>
</evidence>
<comment type="subcellular location">
    <subcellularLocation>
        <location evidence="1">Cell membrane</location>
        <topology evidence="1">Single-pass membrane protein</topology>
    </subcellularLocation>
</comment>
<dbReference type="InterPro" id="IPR006665">
    <property type="entry name" value="OmpA-like"/>
</dbReference>
<dbReference type="AlphaFoldDB" id="A0A2L2X9J2"/>
<comment type="similarity">
    <text evidence="2">Belongs to the MotB family.</text>
</comment>
<evidence type="ECO:0000256" key="3">
    <source>
        <dbReference type="ARBA" id="ARBA00022475"/>
    </source>
</evidence>
<dbReference type="InterPro" id="IPR050330">
    <property type="entry name" value="Bact_OuterMem_StrucFunc"/>
</dbReference>
<evidence type="ECO:0000313" key="11">
    <source>
        <dbReference type="EMBL" id="GBF32273.1"/>
    </source>
</evidence>
<evidence type="ECO:0000256" key="7">
    <source>
        <dbReference type="PROSITE-ProRule" id="PRU00473"/>
    </source>
</evidence>
<dbReference type="Pfam" id="PF13677">
    <property type="entry name" value="MotB_plug"/>
    <property type="match status" value="1"/>
</dbReference>
<dbReference type="Gene3D" id="3.30.1330.60">
    <property type="entry name" value="OmpA-like domain"/>
    <property type="match status" value="1"/>
</dbReference>
<evidence type="ECO:0000256" key="1">
    <source>
        <dbReference type="ARBA" id="ARBA00004162"/>
    </source>
</evidence>
<dbReference type="InterPro" id="IPR025713">
    <property type="entry name" value="MotB-like_N_dom"/>
</dbReference>
<dbReference type="GO" id="GO:0005886">
    <property type="term" value="C:plasma membrane"/>
    <property type="evidence" value="ECO:0007669"/>
    <property type="project" value="UniProtKB-SubCell"/>
</dbReference>
<feature type="coiled-coil region" evidence="8">
    <location>
        <begin position="125"/>
        <end position="152"/>
    </location>
</feature>
<evidence type="ECO:0000259" key="10">
    <source>
        <dbReference type="PROSITE" id="PS51123"/>
    </source>
</evidence>
<proteinExistence type="inferred from homology"/>
<feature type="domain" description="OmpA-like" evidence="10">
    <location>
        <begin position="158"/>
        <end position="279"/>
    </location>
</feature>
<keyword evidence="11" id="KW-0969">Cilium</keyword>
<dbReference type="PANTHER" id="PTHR30329">
    <property type="entry name" value="STATOR ELEMENT OF FLAGELLAR MOTOR COMPLEX"/>
    <property type="match status" value="1"/>
</dbReference>
<keyword evidence="11" id="KW-0282">Flagellum</keyword>
<keyword evidence="3" id="KW-1003">Cell membrane</keyword>
<evidence type="ECO:0000256" key="8">
    <source>
        <dbReference type="SAM" id="Coils"/>
    </source>
</evidence>